<evidence type="ECO:0000259" key="10">
    <source>
        <dbReference type="Pfam" id="PF00370"/>
    </source>
</evidence>
<dbReference type="PANTHER" id="PTHR43435:SF4">
    <property type="entry name" value="FGGY CARBOHYDRATE KINASE DOMAIN-CONTAINING PROTEIN"/>
    <property type="match status" value="1"/>
</dbReference>
<dbReference type="Pfam" id="PF02782">
    <property type="entry name" value="FGGY_C"/>
    <property type="match status" value="1"/>
</dbReference>
<dbReference type="NCBIfam" id="NF003154">
    <property type="entry name" value="PRK04123.1"/>
    <property type="match status" value="1"/>
</dbReference>
<dbReference type="PIRSF" id="PIRSF000538">
    <property type="entry name" value="GlpK"/>
    <property type="match status" value="1"/>
</dbReference>
<dbReference type="NCBIfam" id="TIGR01234">
    <property type="entry name" value="L-ribulokinase"/>
    <property type="match status" value="1"/>
</dbReference>
<comment type="catalytic activity">
    <reaction evidence="7 9">
        <text>L-ribulose + ATP = L-ribulose 5-phosphate + ADP + H(+)</text>
        <dbReference type="Rhea" id="RHEA:22072"/>
        <dbReference type="ChEBI" id="CHEBI:15378"/>
        <dbReference type="ChEBI" id="CHEBI:16880"/>
        <dbReference type="ChEBI" id="CHEBI:30616"/>
        <dbReference type="ChEBI" id="CHEBI:58226"/>
        <dbReference type="ChEBI" id="CHEBI:456216"/>
        <dbReference type="EC" id="2.7.1.16"/>
    </reaction>
</comment>
<dbReference type="InterPro" id="IPR005929">
    <property type="entry name" value="Ribulokinase"/>
</dbReference>
<dbReference type="HAMAP" id="MF_00520">
    <property type="entry name" value="Ribulokinase"/>
    <property type="match status" value="1"/>
</dbReference>
<dbReference type="GO" id="GO:0008741">
    <property type="term" value="F:ribulokinase activity"/>
    <property type="evidence" value="ECO:0007669"/>
    <property type="project" value="UniProtKB-UniRule"/>
</dbReference>
<dbReference type="RefSeq" id="WP_034611971.1">
    <property type="nucleotide sequence ID" value="NZ_JSUM01000001.1"/>
</dbReference>
<dbReference type="Gene3D" id="3.30.420.40">
    <property type="match status" value="1"/>
</dbReference>
<dbReference type="Gene3D" id="1.20.58.2240">
    <property type="match status" value="1"/>
</dbReference>
<dbReference type="CDD" id="cd07781">
    <property type="entry name" value="ASKHA_NBD_FGGY_L-RBK"/>
    <property type="match status" value="1"/>
</dbReference>
<keyword evidence="1 7" id="KW-0808">Transferase</keyword>
<evidence type="ECO:0000313" key="12">
    <source>
        <dbReference type="EMBL" id="KGQ71568.1"/>
    </source>
</evidence>
<dbReference type="AlphaFoldDB" id="A0A0A3AQ78"/>
<protein>
    <recommendedName>
        <fullName evidence="7 8">Ribulokinase</fullName>
        <ecNumber evidence="7 8">2.7.1.16</ecNumber>
    </recommendedName>
</protein>
<organism evidence="12 13">
    <name type="scientific">Chelonobacter oris</name>
    <dbReference type="NCBI Taxonomy" id="505317"/>
    <lineage>
        <taxon>Bacteria</taxon>
        <taxon>Pseudomonadati</taxon>
        <taxon>Pseudomonadota</taxon>
        <taxon>Gammaproteobacteria</taxon>
        <taxon>Pasteurellales</taxon>
        <taxon>Pasteurellaceae</taxon>
        <taxon>Chelonobacter</taxon>
    </lineage>
</organism>
<proteinExistence type="inferred from homology"/>
<evidence type="ECO:0000256" key="1">
    <source>
        <dbReference type="ARBA" id="ARBA00022679"/>
    </source>
</evidence>
<gene>
    <name evidence="7" type="primary">araB</name>
    <name evidence="12" type="ORF">OA57_00425</name>
</gene>
<comment type="catalytic activity">
    <reaction evidence="7">
        <text>D-ribulose + ATP = D-ribulose 5-phosphate + ADP + H(+)</text>
        <dbReference type="Rhea" id="RHEA:17601"/>
        <dbReference type="ChEBI" id="CHEBI:15378"/>
        <dbReference type="ChEBI" id="CHEBI:17173"/>
        <dbReference type="ChEBI" id="CHEBI:30616"/>
        <dbReference type="ChEBI" id="CHEBI:58121"/>
        <dbReference type="ChEBI" id="CHEBI:456216"/>
        <dbReference type="EC" id="2.7.1.16"/>
    </reaction>
</comment>
<dbReference type="InterPro" id="IPR043129">
    <property type="entry name" value="ATPase_NBD"/>
</dbReference>
<dbReference type="GO" id="GO:0019150">
    <property type="term" value="F:D-ribulokinase activity"/>
    <property type="evidence" value="ECO:0007669"/>
    <property type="project" value="TreeGrafter"/>
</dbReference>
<evidence type="ECO:0000256" key="2">
    <source>
        <dbReference type="ARBA" id="ARBA00022741"/>
    </source>
</evidence>
<dbReference type="InterPro" id="IPR018485">
    <property type="entry name" value="FGGY_C"/>
</dbReference>
<reference evidence="12 13" key="1">
    <citation type="submission" date="2014-11" db="EMBL/GenBank/DDBJ databases">
        <title>Draft genome sequence of Chelonobacter oris 1662T, associated with respiratory disease in Hermann's Tortoises.</title>
        <authorList>
            <person name="Kudirkiene E."/>
            <person name="Hansen M.J."/>
            <person name="Bojesen A.M."/>
        </authorList>
    </citation>
    <scope>NUCLEOTIDE SEQUENCE [LARGE SCALE GENOMIC DNA]</scope>
    <source>
        <strain evidence="12 13">1662</strain>
    </source>
</reference>
<accession>A0A0A3AQ78</accession>
<evidence type="ECO:0000256" key="9">
    <source>
        <dbReference type="RuleBase" id="RU003455"/>
    </source>
</evidence>
<dbReference type="InterPro" id="IPR018484">
    <property type="entry name" value="FGGY_N"/>
</dbReference>
<dbReference type="GO" id="GO:0019569">
    <property type="term" value="P:L-arabinose catabolic process to D-xylulose 5-phosphate"/>
    <property type="evidence" value="ECO:0007669"/>
    <property type="project" value="UniProtKB-UniRule"/>
</dbReference>
<sequence length="563" mass="62613">MSEKFVIGLDFGSDSVRSLLVNCQSGEEVATHVVNYPRWKKELYCDSNNNQFRHHPLDYIESMTDTICEITMNIDETIRKNIVAIGIDATGSTPAPIDAEGRILALNERFKENPNAMFVLWKDHTATKEADDITELCHSGKYPDYSKYIGGTYSAEWFWAKITHIQAIDEEVRRHAVNWVELCDWIPALLSGTTHPTQLKRGRCTAGHKSLWHPDWNGLPSAEFLTALHPSLTENLQTPLFTETQTADIAVGTITSEWAEKLNLPKNVIISGGALDCHMGTVGAGASKNTLVKVIGTSTCDVLITDYDTVNKRSIEGICGQVDGSVIPNAIGLEAGQSAFGDVYAWFARIVSWPLDKLVRQHPHLQTEIDSFRQQLLSDLAREWNQNPRLEYLPLTLDWFNGRRTPFANQKLKGVISGISLGTDASAIFGSLIVATAFGSKMIMECLISQQVPVEKIIALGGIARKSQVVMQTCADVMEKPIQIVKSDQCCALGAAIFAAVAAEVYPTVESAQEVMASKMEKTYFPDEERIKHYASLYQQYKEWAVATEPLYNKFFHQNDKAS</sequence>
<evidence type="ECO:0000256" key="4">
    <source>
        <dbReference type="ARBA" id="ARBA00022840"/>
    </source>
</evidence>
<evidence type="ECO:0000259" key="11">
    <source>
        <dbReference type="Pfam" id="PF02782"/>
    </source>
</evidence>
<dbReference type="STRING" id="505317.OA57_00425"/>
<comment type="pathway">
    <text evidence="7 9">Carbohydrate degradation; L-arabinose degradation via L-ribulose; D-xylulose 5-phosphate from L-arabinose (bacterial route): step 2/3.</text>
</comment>
<dbReference type="GO" id="GO:0005737">
    <property type="term" value="C:cytoplasm"/>
    <property type="evidence" value="ECO:0007669"/>
    <property type="project" value="TreeGrafter"/>
</dbReference>
<dbReference type="GO" id="GO:0005524">
    <property type="term" value="F:ATP binding"/>
    <property type="evidence" value="ECO:0007669"/>
    <property type="project" value="UniProtKB-UniRule"/>
</dbReference>
<dbReference type="SUPFAM" id="SSF53067">
    <property type="entry name" value="Actin-like ATPase domain"/>
    <property type="match status" value="2"/>
</dbReference>
<name>A0A0A3AQ78_9PAST</name>
<dbReference type="InterPro" id="IPR000577">
    <property type="entry name" value="Carb_kinase_FGGY"/>
</dbReference>
<comment type="similarity">
    <text evidence="7 9">Belongs to the ribulokinase family.</text>
</comment>
<dbReference type="UniPathway" id="UPA00145">
    <property type="reaction ID" value="UER00566"/>
</dbReference>
<evidence type="ECO:0000256" key="7">
    <source>
        <dbReference type="HAMAP-Rule" id="MF_00520"/>
    </source>
</evidence>
<keyword evidence="6 7" id="KW-0119">Carbohydrate metabolism</keyword>
<keyword evidence="3 7" id="KW-0418">Kinase</keyword>
<evidence type="ECO:0000256" key="5">
    <source>
        <dbReference type="ARBA" id="ARBA00022935"/>
    </source>
</evidence>
<keyword evidence="13" id="KW-1185">Reference proteome</keyword>
<dbReference type="Proteomes" id="UP000030380">
    <property type="component" value="Unassembled WGS sequence"/>
</dbReference>
<keyword evidence="2 7" id="KW-0547">Nucleotide-binding</keyword>
<dbReference type="OrthoDB" id="9805576at2"/>
<feature type="domain" description="Carbohydrate kinase FGGY N-terminal" evidence="10">
    <location>
        <begin position="6"/>
        <end position="283"/>
    </location>
</feature>
<keyword evidence="4 7" id="KW-0067">ATP-binding</keyword>
<comment type="caution">
    <text evidence="12">The sequence shown here is derived from an EMBL/GenBank/DDBJ whole genome shotgun (WGS) entry which is preliminary data.</text>
</comment>
<evidence type="ECO:0000313" key="13">
    <source>
        <dbReference type="Proteomes" id="UP000030380"/>
    </source>
</evidence>
<dbReference type="EC" id="2.7.1.16" evidence="7 8"/>
<evidence type="ECO:0000256" key="6">
    <source>
        <dbReference type="ARBA" id="ARBA00023277"/>
    </source>
</evidence>
<evidence type="ECO:0000256" key="8">
    <source>
        <dbReference type="NCBIfam" id="TIGR01234"/>
    </source>
</evidence>
<dbReference type="Pfam" id="PF00370">
    <property type="entry name" value="FGGY_N"/>
    <property type="match status" value="1"/>
</dbReference>
<feature type="domain" description="Carbohydrate kinase FGGY C-terminal" evidence="11">
    <location>
        <begin position="292"/>
        <end position="503"/>
    </location>
</feature>
<keyword evidence="5 7" id="KW-0054">Arabinose catabolism</keyword>
<evidence type="ECO:0000256" key="3">
    <source>
        <dbReference type="ARBA" id="ARBA00022777"/>
    </source>
</evidence>
<dbReference type="EMBL" id="JSUM01000001">
    <property type="protein sequence ID" value="KGQ71568.1"/>
    <property type="molecule type" value="Genomic_DNA"/>
</dbReference>
<dbReference type="PANTHER" id="PTHR43435">
    <property type="entry name" value="RIBULOKINASE"/>
    <property type="match status" value="1"/>
</dbReference>